<evidence type="ECO:0000256" key="1">
    <source>
        <dbReference type="SAM" id="MobiDB-lite"/>
    </source>
</evidence>
<keyword evidence="3" id="KW-1185">Reference proteome</keyword>
<gene>
    <name evidence="2" type="ORF">AVEN_239800_1</name>
</gene>
<name>A0A4Y2ET67_ARAVE</name>
<accession>A0A4Y2ET67</accession>
<dbReference type="Proteomes" id="UP000499080">
    <property type="component" value="Unassembled WGS sequence"/>
</dbReference>
<protein>
    <submittedName>
        <fullName evidence="2">Uncharacterized protein</fullName>
    </submittedName>
</protein>
<evidence type="ECO:0000313" key="3">
    <source>
        <dbReference type="Proteomes" id="UP000499080"/>
    </source>
</evidence>
<feature type="region of interest" description="Disordered" evidence="1">
    <location>
        <begin position="1"/>
        <end position="21"/>
    </location>
</feature>
<organism evidence="2 3">
    <name type="scientific">Araneus ventricosus</name>
    <name type="common">Orbweaver spider</name>
    <name type="synonym">Epeira ventricosa</name>
    <dbReference type="NCBI Taxonomy" id="182803"/>
    <lineage>
        <taxon>Eukaryota</taxon>
        <taxon>Metazoa</taxon>
        <taxon>Ecdysozoa</taxon>
        <taxon>Arthropoda</taxon>
        <taxon>Chelicerata</taxon>
        <taxon>Arachnida</taxon>
        <taxon>Araneae</taxon>
        <taxon>Araneomorphae</taxon>
        <taxon>Entelegynae</taxon>
        <taxon>Araneoidea</taxon>
        <taxon>Araneidae</taxon>
        <taxon>Araneus</taxon>
    </lineage>
</organism>
<dbReference type="AlphaFoldDB" id="A0A4Y2ET67"/>
<comment type="caution">
    <text evidence="2">The sequence shown here is derived from an EMBL/GenBank/DDBJ whole genome shotgun (WGS) entry which is preliminary data.</text>
</comment>
<dbReference type="OrthoDB" id="8122238at2759"/>
<sequence>MSKAHVPSFSEMVQRERSANRTRIIKPQKTSALVIRPKTAGTHDETKRKLVNEVTLRNLPVKILKKFKRISNGGLVLETDSDNDIDQLIAQFPKLDSINNNFTYSKRRPQFIIFGINKDVTKLQLVDDLVLKNYLLKSDNPENPKFMVSFFF</sequence>
<evidence type="ECO:0000313" key="2">
    <source>
        <dbReference type="EMBL" id="GBM32410.1"/>
    </source>
</evidence>
<dbReference type="EMBL" id="BGPR01000707">
    <property type="protein sequence ID" value="GBM32410.1"/>
    <property type="molecule type" value="Genomic_DNA"/>
</dbReference>
<reference evidence="2 3" key="1">
    <citation type="journal article" date="2019" name="Sci. Rep.">
        <title>Orb-weaving spider Araneus ventricosus genome elucidates the spidroin gene catalogue.</title>
        <authorList>
            <person name="Kono N."/>
            <person name="Nakamura H."/>
            <person name="Ohtoshi R."/>
            <person name="Moran D.A.P."/>
            <person name="Shinohara A."/>
            <person name="Yoshida Y."/>
            <person name="Fujiwara M."/>
            <person name="Mori M."/>
            <person name="Tomita M."/>
            <person name="Arakawa K."/>
        </authorList>
    </citation>
    <scope>NUCLEOTIDE SEQUENCE [LARGE SCALE GENOMIC DNA]</scope>
</reference>
<proteinExistence type="predicted"/>